<evidence type="ECO:0000259" key="2">
    <source>
        <dbReference type="PROSITE" id="PS50290"/>
    </source>
</evidence>
<dbReference type="InterPro" id="IPR003151">
    <property type="entry name" value="PIK-rel_kinase_FAT"/>
</dbReference>
<evidence type="ECO:0000313" key="5">
    <source>
        <dbReference type="EMBL" id="RMX47278.1"/>
    </source>
</evidence>
<protein>
    <recommendedName>
        <fullName evidence="7">FAT domain-containing protein</fullName>
    </recommendedName>
</protein>
<reference evidence="5 6" key="1">
    <citation type="journal article" date="2018" name="Sci. Rep.">
        <title>Comparative analysis of the Pocillopora damicornis genome highlights role of immune system in coral evolution.</title>
        <authorList>
            <person name="Cunning R."/>
            <person name="Bay R.A."/>
            <person name="Gillette P."/>
            <person name="Baker A.C."/>
            <person name="Traylor-Knowles N."/>
        </authorList>
    </citation>
    <scope>NUCLEOTIDE SEQUENCE [LARGE SCALE GENOMIC DNA]</scope>
    <source>
        <strain evidence="5">RSMAS</strain>
        <tissue evidence="5">Whole animal</tissue>
    </source>
</reference>
<evidence type="ECO:0008006" key="7">
    <source>
        <dbReference type="Google" id="ProtNLM"/>
    </source>
</evidence>
<evidence type="ECO:0000259" key="4">
    <source>
        <dbReference type="PROSITE" id="PS51190"/>
    </source>
</evidence>
<dbReference type="GO" id="GO:0005634">
    <property type="term" value="C:nucleus"/>
    <property type="evidence" value="ECO:0007669"/>
    <property type="project" value="TreeGrafter"/>
</dbReference>
<feature type="domain" description="FAT" evidence="3">
    <location>
        <begin position="42"/>
        <end position="438"/>
    </location>
</feature>
<feature type="compositionally biased region" description="Polar residues" evidence="1">
    <location>
        <begin position="480"/>
        <end position="491"/>
    </location>
</feature>
<dbReference type="SMART" id="SM00146">
    <property type="entry name" value="PI3Kc"/>
    <property type="match status" value="1"/>
</dbReference>
<dbReference type="Proteomes" id="UP000275408">
    <property type="component" value="Unassembled WGS sequence"/>
</dbReference>
<dbReference type="PANTHER" id="PTHR11139">
    <property type="entry name" value="ATAXIA TELANGIECTASIA MUTATED ATM -RELATED"/>
    <property type="match status" value="1"/>
</dbReference>
<feature type="compositionally biased region" description="Low complexity" evidence="1">
    <location>
        <begin position="455"/>
        <end position="479"/>
    </location>
</feature>
<dbReference type="Pfam" id="PF02260">
    <property type="entry name" value="FATC"/>
    <property type="match status" value="1"/>
</dbReference>
<dbReference type="PROSITE" id="PS50290">
    <property type="entry name" value="PI3_4_KINASE_3"/>
    <property type="match status" value="1"/>
</dbReference>
<dbReference type="GO" id="GO:0035267">
    <property type="term" value="C:NuA4 histone acetyltransferase complex"/>
    <property type="evidence" value="ECO:0007669"/>
    <property type="project" value="TreeGrafter"/>
</dbReference>
<dbReference type="GO" id="GO:0006355">
    <property type="term" value="P:regulation of DNA-templated transcription"/>
    <property type="evidence" value="ECO:0007669"/>
    <property type="project" value="TreeGrafter"/>
</dbReference>
<organism evidence="5 6">
    <name type="scientific">Pocillopora damicornis</name>
    <name type="common">Cauliflower coral</name>
    <name type="synonym">Millepora damicornis</name>
    <dbReference type="NCBI Taxonomy" id="46731"/>
    <lineage>
        <taxon>Eukaryota</taxon>
        <taxon>Metazoa</taxon>
        <taxon>Cnidaria</taxon>
        <taxon>Anthozoa</taxon>
        <taxon>Hexacorallia</taxon>
        <taxon>Scleractinia</taxon>
        <taxon>Astrocoeniina</taxon>
        <taxon>Pocilloporidae</taxon>
        <taxon>Pocillopora</taxon>
    </lineage>
</organism>
<dbReference type="Pfam" id="PF00454">
    <property type="entry name" value="PI3_PI4_kinase"/>
    <property type="match status" value="1"/>
</dbReference>
<gene>
    <name evidence="5" type="ORF">pdam_00012645</name>
</gene>
<feature type="region of interest" description="Disordered" evidence="1">
    <location>
        <begin position="450"/>
        <end position="565"/>
    </location>
</feature>
<dbReference type="Pfam" id="PF02259">
    <property type="entry name" value="FAT"/>
    <property type="match status" value="1"/>
</dbReference>
<dbReference type="SMART" id="SM01343">
    <property type="entry name" value="FATC"/>
    <property type="match status" value="1"/>
</dbReference>
<dbReference type="InterPro" id="IPR000403">
    <property type="entry name" value="PI3/4_kinase_cat_dom"/>
</dbReference>
<dbReference type="EMBL" id="RCHS01002445">
    <property type="protein sequence ID" value="RMX47278.1"/>
    <property type="molecule type" value="Genomic_DNA"/>
</dbReference>
<feature type="compositionally biased region" description="Low complexity" evidence="1">
    <location>
        <begin position="492"/>
        <end position="524"/>
    </location>
</feature>
<dbReference type="GO" id="GO:0006281">
    <property type="term" value="P:DNA repair"/>
    <property type="evidence" value="ECO:0007669"/>
    <property type="project" value="TreeGrafter"/>
</dbReference>
<dbReference type="OrthoDB" id="5570127at2759"/>
<dbReference type="InterPro" id="IPR003152">
    <property type="entry name" value="FATC_dom"/>
</dbReference>
<dbReference type="GO" id="GO:0000124">
    <property type="term" value="C:SAGA complex"/>
    <property type="evidence" value="ECO:0007669"/>
    <property type="project" value="TreeGrafter"/>
</dbReference>
<feature type="domain" description="PI3K/PI4K catalytic" evidence="2">
    <location>
        <begin position="808"/>
        <end position="1130"/>
    </location>
</feature>
<dbReference type="PROSITE" id="PS51189">
    <property type="entry name" value="FAT"/>
    <property type="match status" value="1"/>
</dbReference>
<sequence>VMSKAREEHNRGPANPQLTSEYNLWEEHWVRQVCSKELGQWDLLMEFGKTKGHTNPFLVLESAWRVPEWQSMKEALAQVEVNFPESIAYKLNLYRGYIAICHPDEQHLNMVDKLVEHSTTQAIRQWRRLPPIISQQHIPLLQAAQQIMELQEAAQIHTGLQPPNVGRSTSLHDMKAIVKTWRNRLPMPSDNLSHWSDIFMWRHHHYQAIVAAYESQAQHEQVGSSTLMQFNTTLNLPLTSFHVCYRIHTIPSVPIVDCFQKIRQQVKCYLQMAGGMGKQELQEGLEVIESTNLKYFSKEMTAEFFALKGMFLAYIGRSEDANKAFSQAVQMQDSLVKAWALWGDYLDGLFVLERNIQLGVSAIVCYLHACRHQNEAKCRKYLARTIWLMTYDDEKVWIPQLLTCLVRREGQKILNLLCNIGRVYPQAMYFPIRTLYLTCKIEQRERHKMEAANITTQRSSTSGSNSTASSESQNASSATPKTSATGSETGQTGITASSTSKSSGSTPTSAAPENAASSTATPTTPSTPTPMPTTTTSEQATASTAGSATTSTTAGSTTPTTGTPQGDSSLLYKILMYIFWFSASTPTSSHSDPGAIRATAQMWRCSKIMHFLRDLHPTLLSALEGVVDQMVWFREGWPEEVLRQLRQGLIKCYQVAFETRSDVAAARITPHTLSFVKKLVSTFGIGFESASSVSSTFSSAASESLARRAQATAEDPVFQRLKEQFAVDFDFTQPGSMVLHTLIGKLKKWIKTLEERAKLLPSSFLLEERCRFLSNFTTSTAEVELPGEFLMPKLNTHSPYYIRIARFMPRVELVQKHNFSARRLYIRGNNGKIYPYLVVNDACMTESRREERILQLLRLLNLYLEKRKESCKRHLLFTVPRVVAVSPQMRLIEDNPSFISLREILTDRCDKKHVESDAPIALYYERLASVQSRGCQVTHQVLKDILREVQLTLVPEVLLKEWAQYTYQDPSDYWTFRKQLCIQLALSGFAEFTLHLTRLGPEMLQIAQDSGRLTVSYSRFELDDTKGELDANRPVPFRLTPNIAEFVTPVGVNGVMTAAMVSAARCLAEPHFSVQSILKAVLRDEIIAWHKKEQDEAHTFPLSNPPTDMDSELLITLVNAAVKAITTRLQNLAQYEGGETKVTTLIAAATSPDNLCRMDPAWHPWL</sequence>
<dbReference type="CDD" id="cd05163">
    <property type="entry name" value="PIKK_TRRAP"/>
    <property type="match status" value="1"/>
</dbReference>
<dbReference type="Gene3D" id="1.10.1070.11">
    <property type="entry name" value="Phosphatidylinositol 3-/4-kinase, catalytic domain"/>
    <property type="match status" value="1"/>
</dbReference>
<evidence type="ECO:0000259" key="3">
    <source>
        <dbReference type="PROSITE" id="PS51189"/>
    </source>
</evidence>
<comment type="caution">
    <text evidence="5">The sequence shown here is derived from an EMBL/GenBank/DDBJ whole genome shotgun (WGS) entry which is preliminary data.</text>
</comment>
<dbReference type="InterPro" id="IPR011009">
    <property type="entry name" value="Kinase-like_dom_sf"/>
</dbReference>
<dbReference type="InterPro" id="IPR050517">
    <property type="entry name" value="DDR_Repair_Kinase"/>
</dbReference>
<dbReference type="PROSITE" id="PS51190">
    <property type="entry name" value="FATC"/>
    <property type="match status" value="1"/>
</dbReference>
<accession>A0A3M6U1A8</accession>
<feature type="domain" description="FATC" evidence="4">
    <location>
        <begin position="1134"/>
        <end position="1166"/>
    </location>
</feature>
<proteinExistence type="predicted"/>
<dbReference type="PANTHER" id="PTHR11139:SF1">
    <property type="entry name" value="TRANSFORMATION_TRANSCRIPTION DOMAIN-ASSOCIATED PROTEIN"/>
    <property type="match status" value="1"/>
</dbReference>
<dbReference type="SUPFAM" id="SSF56112">
    <property type="entry name" value="Protein kinase-like (PK-like)"/>
    <property type="match status" value="1"/>
</dbReference>
<dbReference type="AlphaFoldDB" id="A0A3M6U1A8"/>
<name>A0A3M6U1A8_POCDA</name>
<feature type="compositionally biased region" description="Low complexity" evidence="1">
    <location>
        <begin position="532"/>
        <end position="564"/>
    </location>
</feature>
<feature type="non-terminal residue" evidence="5">
    <location>
        <position position="1"/>
    </location>
</feature>
<keyword evidence="6" id="KW-1185">Reference proteome</keyword>
<dbReference type="STRING" id="46731.A0A3M6U1A8"/>
<dbReference type="InterPro" id="IPR036940">
    <property type="entry name" value="PI3/4_kinase_cat_sf"/>
</dbReference>
<evidence type="ECO:0000313" key="6">
    <source>
        <dbReference type="Proteomes" id="UP000275408"/>
    </source>
</evidence>
<evidence type="ECO:0000256" key="1">
    <source>
        <dbReference type="SAM" id="MobiDB-lite"/>
    </source>
</evidence>
<dbReference type="InterPro" id="IPR014009">
    <property type="entry name" value="PIK_FAT"/>
</dbReference>